<keyword evidence="2" id="KW-0472">Membrane</keyword>
<keyword evidence="5" id="KW-1185">Reference proteome</keyword>
<evidence type="ECO:0008006" key="6">
    <source>
        <dbReference type="Google" id="ProtNLM"/>
    </source>
</evidence>
<feature type="transmembrane region" description="Helical" evidence="2">
    <location>
        <begin position="298"/>
        <end position="321"/>
    </location>
</feature>
<feature type="compositionally biased region" description="Basic and acidic residues" evidence="1">
    <location>
        <begin position="354"/>
        <end position="382"/>
    </location>
</feature>
<gene>
    <name evidence="4" type="ORF">MCOR_26773</name>
</gene>
<accession>A0A6J8C9T3</accession>
<evidence type="ECO:0000256" key="1">
    <source>
        <dbReference type="SAM" id="MobiDB-lite"/>
    </source>
</evidence>
<reference evidence="4 5" key="1">
    <citation type="submission" date="2020-06" db="EMBL/GenBank/DDBJ databases">
        <authorList>
            <person name="Li R."/>
            <person name="Bekaert M."/>
        </authorList>
    </citation>
    <scope>NUCLEOTIDE SEQUENCE [LARGE SCALE GENOMIC DNA]</scope>
    <source>
        <strain evidence="5">wild</strain>
    </source>
</reference>
<dbReference type="EMBL" id="CACVKT020004828">
    <property type="protein sequence ID" value="CAC5391790.1"/>
    <property type="molecule type" value="Genomic_DNA"/>
</dbReference>
<dbReference type="OrthoDB" id="6134708at2759"/>
<evidence type="ECO:0000256" key="3">
    <source>
        <dbReference type="SAM" id="SignalP"/>
    </source>
</evidence>
<feature type="compositionally biased region" description="Basic and acidic residues" evidence="1">
    <location>
        <begin position="400"/>
        <end position="409"/>
    </location>
</feature>
<keyword evidence="3" id="KW-0732">Signal</keyword>
<evidence type="ECO:0000313" key="4">
    <source>
        <dbReference type="EMBL" id="CAC5391790.1"/>
    </source>
</evidence>
<organism evidence="4 5">
    <name type="scientific">Mytilus coruscus</name>
    <name type="common">Sea mussel</name>
    <dbReference type="NCBI Taxonomy" id="42192"/>
    <lineage>
        <taxon>Eukaryota</taxon>
        <taxon>Metazoa</taxon>
        <taxon>Spiralia</taxon>
        <taxon>Lophotrochozoa</taxon>
        <taxon>Mollusca</taxon>
        <taxon>Bivalvia</taxon>
        <taxon>Autobranchia</taxon>
        <taxon>Pteriomorphia</taxon>
        <taxon>Mytilida</taxon>
        <taxon>Mytiloidea</taxon>
        <taxon>Mytilidae</taxon>
        <taxon>Mytilinae</taxon>
        <taxon>Mytilus</taxon>
    </lineage>
</organism>
<feature type="chain" id="PRO_5026789421" description="Ig-like domain-containing protein" evidence="3">
    <location>
        <begin position="21"/>
        <end position="428"/>
    </location>
</feature>
<dbReference type="AlphaFoldDB" id="A0A6J8C9T3"/>
<protein>
    <recommendedName>
        <fullName evidence="6">Ig-like domain-containing protein</fullName>
    </recommendedName>
</protein>
<keyword evidence="2" id="KW-1133">Transmembrane helix</keyword>
<feature type="signal peptide" evidence="3">
    <location>
        <begin position="1"/>
        <end position="20"/>
    </location>
</feature>
<evidence type="ECO:0000313" key="5">
    <source>
        <dbReference type="Proteomes" id="UP000507470"/>
    </source>
</evidence>
<proteinExistence type="predicted"/>
<keyword evidence="2" id="KW-0812">Transmembrane</keyword>
<feature type="region of interest" description="Disordered" evidence="1">
    <location>
        <begin position="330"/>
        <end position="428"/>
    </location>
</feature>
<sequence length="428" mass="47360">MPHHLLALFLVITLGDLTLSQDVSIVTTKDAKFEQEKLKFACNLQSSSLWKSLNTIVLSKNTSSGTYQDIVTVLMDTTGPIANWHNQTIWHLQSEWGSRAIVMREYVQPVTTSTGLEFDIPANQVKCSDEGTYRCKITGISTSNKNLDKEKTDTATLTVEPNRINQITQNPPQPEGIYNAHEVVTLSCNGEVGNPAKDLRWCYRNGNNPSGSFQGWLDNSDIVNGGFVPFGCQKTQTSTLRYNVSAEYPYTEFKCETAYENFPCGHSSIISSNITIFRYTAPAVNNPQSDDTANGGKIAGAVIGSFVGIILIVVLVYFFAFRKKNEGETYRTKEENGRTGSAPIDNTVYSVPEKGGRHGDRDRLPRDRSPKHYENRGLDEPQTRGYNSDPRGRSNPGMDRSFDDVRDGNMKSSRGPMMGSNASFGSAV</sequence>
<dbReference type="Proteomes" id="UP000507470">
    <property type="component" value="Unassembled WGS sequence"/>
</dbReference>
<name>A0A6J8C9T3_MYTCO</name>
<evidence type="ECO:0000256" key="2">
    <source>
        <dbReference type="SAM" id="Phobius"/>
    </source>
</evidence>